<feature type="region of interest" description="Disordered" evidence="1">
    <location>
        <begin position="331"/>
        <end position="352"/>
    </location>
</feature>
<evidence type="ECO:0000313" key="2">
    <source>
        <dbReference type="EMBL" id="GKT26965.1"/>
    </source>
</evidence>
<comment type="caution">
    <text evidence="2">The sequence shown here is derived from an EMBL/GenBank/DDBJ whole genome shotgun (WGS) entry which is preliminary data.</text>
</comment>
<dbReference type="EMBL" id="BQXS01012693">
    <property type="protein sequence ID" value="GKT26965.1"/>
    <property type="molecule type" value="Genomic_DNA"/>
</dbReference>
<feature type="region of interest" description="Disordered" evidence="1">
    <location>
        <begin position="940"/>
        <end position="964"/>
    </location>
</feature>
<gene>
    <name evidence="2" type="ORF">ADUPG1_013552</name>
</gene>
<organism evidence="2 3">
    <name type="scientific">Aduncisulcus paluster</name>
    <dbReference type="NCBI Taxonomy" id="2918883"/>
    <lineage>
        <taxon>Eukaryota</taxon>
        <taxon>Metamonada</taxon>
        <taxon>Carpediemonas-like organisms</taxon>
        <taxon>Aduncisulcus</taxon>
    </lineage>
</organism>
<protein>
    <submittedName>
        <fullName evidence="2">Uncharacterized protein</fullName>
    </submittedName>
</protein>
<feature type="compositionally biased region" description="Acidic residues" evidence="1">
    <location>
        <begin position="123"/>
        <end position="142"/>
    </location>
</feature>
<name>A0ABQ5K6Y3_9EUKA</name>
<proteinExistence type="predicted"/>
<feature type="region of interest" description="Disordered" evidence="1">
    <location>
        <begin position="112"/>
        <end position="142"/>
    </location>
</feature>
<evidence type="ECO:0000256" key="1">
    <source>
        <dbReference type="SAM" id="MobiDB-lite"/>
    </source>
</evidence>
<sequence>MVIRKLARWLEEQWRVSEYCQAIQEKRVLSNPEIVHSCFYDSVTNPKLKDENMENMLLLSILTFLRGGNFEKAIELTIQAKHPLRALTLQGIFDFLSTYEEIFDVASGISKGPRSFDDKESPLDDPLDATEFRDTDDDLSDDELSDPVIGTGIGGIGCSNLSAWLVAANEIVDSPATLDVERVLYAIFAGRYDILTKSDAKLTELIAKKMGGPVSFNMMWILSRCILSESIILKALNHDIERYNTLLNSSSSIPYPDHFLPERSLNEILDFVPEKYKTPLSRIHISMIKGDPDEIVEFCYKFACSPIFLSVNEAASRGKALRLPGCESHTYSTHKNRLQSGSSSKDSSRTSQSRSSAHLFSSSAISHQPSLFASSFSKGRVRNGDIASSSLAATSTEDSISLVSGDNMLRPHSHHDQLCDNPALFDPSQSHFLDMWYVFQFICSVVCGICETEDCRKKAKEYAVLLASSKQVGEEEDDLSASEESEDADGVASVSEDIPSLTNTSVSKVKEILTRWCVNYCCALRDFRFLSQSLLSFSCKSPLTCIPPELASKLMGICGGLCLADSSAGTTFNATLLHKNDSIRHCILSEVISVERLKKDNVKLQEQIRKKRKNAIDKKLRKISKSSETSFKISKDDSKAIKSKRRVTFSSDVIDTSTLLSKGSNKSALATSDLTEVYDLDAKFDNIFNLSLLLMELHSVEVNAVTKGLLGAYIATQASSEASHFAKHPFSSSNHCTKPSSHSSRSSLFGSSSSSSTLTASKKEPLSLSSLVHPATGDKQSSSISLSASDRQYITSFGLFSACLALRWWSVSCTADEMVSRLTNESNVRLYFLINLAECLKQCIWLDGSKKEINVRAAQEALKCFVLQTPPEPAHPSVDDRLIVFYVSLCRILRECVNVYSGILCHAMDWTSQKDSSIRNSAIGLGRSLGVSMDRSGAFTRSGSVGRGKRGFPQASSSSSSMNNSPALFQSSIASQSDRSKHDSALISSSGHLTKAWMTASDIFCDPSSDSQILPPVMQSSGAVLSASGRVLRGSEVPYVWSSRTMQHEMLRCIEEFDSGDAKSLVSLLRTAHLHVTSFDGWSSSDKEGSLGPKEKCCGGLCSKVSVHSIVTQVIHEALSVLHRGNMSRDKIAIAIKLTSFFNKYKRVIDNREKARKLLTEVIVCDALQGEGKKWWYASTSK</sequence>
<reference evidence="2" key="1">
    <citation type="submission" date="2022-03" db="EMBL/GenBank/DDBJ databases">
        <title>Draft genome sequence of Aduncisulcus paluster, a free-living microaerophilic Fornicata.</title>
        <authorList>
            <person name="Yuyama I."/>
            <person name="Kume K."/>
            <person name="Tamura T."/>
            <person name="Inagaki Y."/>
            <person name="Hashimoto T."/>
        </authorList>
    </citation>
    <scope>NUCLEOTIDE SEQUENCE</scope>
    <source>
        <strain evidence="2">NY0171</strain>
    </source>
</reference>
<feature type="compositionally biased region" description="Low complexity" evidence="1">
    <location>
        <begin position="740"/>
        <end position="756"/>
    </location>
</feature>
<dbReference type="Gene3D" id="1.10.3450.20">
    <property type="match status" value="1"/>
</dbReference>
<evidence type="ECO:0000313" key="3">
    <source>
        <dbReference type="Proteomes" id="UP001057375"/>
    </source>
</evidence>
<dbReference type="Proteomes" id="UP001057375">
    <property type="component" value="Unassembled WGS sequence"/>
</dbReference>
<accession>A0ABQ5K6Y3</accession>
<feature type="compositionally biased region" description="Low complexity" evidence="1">
    <location>
        <begin position="340"/>
        <end position="352"/>
    </location>
</feature>
<keyword evidence="3" id="KW-1185">Reference proteome</keyword>
<feature type="region of interest" description="Disordered" evidence="1">
    <location>
        <begin position="733"/>
        <end position="760"/>
    </location>
</feature>